<protein>
    <submittedName>
        <fullName evidence="2">Uncharacterized protein</fullName>
    </submittedName>
</protein>
<feature type="region of interest" description="Disordered" evidence="1">
    <location>
        <begin position="53"/>
        <end position="75"/>
    </location>
</feature>
<sequence length="300" mass="33360">MSSTEPVALYSHGTLSLGFSQLNDNRPKGHTPDPAKVAMILEELELSPVRMRVCPGPESKQTKNDAEWQSDHADRDDHRKAMVGLAVVKEESYVFIHPNRRLPALRGPVLGGSPSRSPAPLLNCLVETYKANGRVLHPSSPQQFLVKKQPCFQISRQVCSPHPPFSPLLPVVRSSLPSPTFATAFVWYLVKNRATYLDIAFKLGNSVARRLRGNSRTAKWDIDGKYPDYVDWTARVRARPVVDDVLKTMSRRRAEEREKNRFASCFDRAGSTAWQREACDGLGVPPAGCAVIISIPVSYG</sequence>
<dbReference type="EMBL" id="MWPZ01000004">
    <property type="protein sequence ID" value="TIC99355.1"/>
    <property type="molecule type" value="Genomic_DNA"/>
</dbReference>
<dbReference type="AlphaFoldDB" id="A0A4T0W3N6"/>
<dbReference type="OrthoDB" id="422574at2759"/>
<dbReference type="Proteomes" id="UP000305883">
    <property type="component" value="Unassembled WGS sequence"/>
</dbReference>
<organism evidence="2 3">
    <name type="scientific">Colletotrichum higginsianum</name>
    <dbReference type="NCBI Taxonomy" id="80884"/>
    <lineage>
        <taxon>Eukaryota</taxon>
        <taxon>Fungi</taxon>
        <taxon>Dikarya</taxon>
        <taxon>Ascomycota</taxon>
        <taxon>Pezizomycotina</taxon>
        <taxon>Sordariomycetes</taxon>
        <taxon>Hypocreomycetidae</taxon>
        <taxon>Glomerellales</taxon>
        <taxon>Glomerellaceae</taxon>
        <taxon>Colletotrichum</taxon>
        <taxon>Colletotrichum destructivum species complex</taxon>
    </lineage>
</organism>
<evidence type="ECO:0000313" key="2">
    <source>
        <dbReference type="EMBL" id="TIC99355.1"/>
    </source>
</evidence>
<evidence type="ECO:0000256" key="1">
    <source>
        <dbReference type="SAM" id="MobiDB-lite"/>
    </source>
</evidence>
<name>A0A4T0W3N6_9PEZI</name>
<reference evidence="2 3" key="1">
    <citation type="journal article" date="2019" name="Genome Biol. Evol.">
        <title>Genomic Plasticity Mediated by Transposable Elements in the Plant Pathogenic Fungus Colletotrichum higginsianum.</title>
        <authorList>
            <person name="Tsushima A."/>
            <person name="Gan P."/>
            <person name="Kumakura N."/>
            <person name="Narusaka M."/>
            <person name="Takano Y."/>
            <person name="Narusaka Y."/>
            <person name="Shirasu K."/>
        </authorList>
    </citation>
    <scope>NUCLEOTIDE SEQUENCE [LARGE SCALE GENOMIC DNA]</scope>
    <source>
        <strain evidence="2 3">MAFF305635-RFP</strain>
    </source>
</reference>
<feature type="compositionally biased region" description="Basic and acidic residues" evidence="1">
    <location>
        <begin position="60"/>
        <end position="75"/>
    </location>
</feature>
<accession>A0A4T0W3N6</accession>
<evidence type="ECO:0000313" key="3">
    <source>
        <dbReference type="Proteomes" id="UP000305883"/>
    </source>
</evidence>
<comment type="caution">
    <text evidence="2">The sequence shown here is derived from an EMBL/GenBank/DDBJ whole genome shotgun (WGS) entry which is preliminary data.</text>
</comment>
<proteinExistence type="predicted"/>
<gene>
    <name evidence="2" type="ORF">CH35J_005554</name>
</gene>